<feature type="transmembrane region" description="Helical" evidence="2">
    <location>
        <begin position="34"/>
        <end position="52"/>
    </location>
</feature>
<keyword evidence="2" id="KW-1133">Transmembrane helix</keyword>
<dbReference type="CDD" id="cd07341">
    <property type="entry name" value="M56_BlaR1_MecR1_like"/>
    <property type="match status" value="1"/>
</dbReference>
<protein>
    <recommendedName>
        <fullName evidence="3">Peptidase M56 domain-containing protein</fullName>
    </recommendedName>
</protein>
<keyword evidence="1" id="KW-0813">Transport</keyword>
<keyword evidence="1" id="KW-0998">Cell outer membrane</keyword>
<keyword evidence="1" id="KW-1134">Transmembrane beta strand</keyword>
<evidence type="ECO:0000313" key="5">
    <source>
        <dbReference type="Proteomes" id="UP000323324"/>
    </source>
</evidence>
<comment type="subcellular location">
    <subcellularLocation>
        <location evidence="1">Cell outer membrane</location>
        <topology evidence="1">Multi-pass membrane protein</topology>
    </subcellularLocation>
</comment>
<dbReference type="PROSITE" id="PS52016">
    <property type="entry name" value="TONB_DEPENDENT_REC_3"/>
    <property type="match status" value="1"/>
</dbReference>
<feature type="domain" description="Peptidase M56" evidence="3">
    <location>
        <begin position="148"/>
        <end position="251"/>
    </location>
</feature>
<keyword evidence="5" id="KW-1185">Reference proteome</keyword>
<dbReference type="EMBL" id="VSKM01000001">
    <property type="protein sequence ID" value="TYB80328.1"/>
    <property type="molecule type" value="Genomic_DNA"/>
</dbReference>
<proteinExistence type="inferred from homology"/>
<comment type="caution">
    <text evidence="4">The sequence shown here is derived from an EMBL/GenBank/DDBJ whole genome shotgun (WGS) entry which is preliminary data.</text>
</comment>
<dbReference type="Pfam" id="PF05569">
    <property type="entry name" value="Peptidase_M56"/>
    <property type="match status" value="1"/>
</dbReference>
<feature type="transmembrane region" description="Helical" evidence="2">
    <location>
        <begin position="175"/>
        <end position="193"/>
    </location>
</feature>
<sequence>MDYIVKANVLLIIFILCYKLFLQNDTFYQANRFFLFFGLVLSLTTPFIIIPIDVEMIANTNGLHFAAFNTLSQETESVSKAFSFFTILKWIYSAGVLFFLIQFLIELVSVFKIIKTHNTLKEEGFTFIKTDNNYTAFSFFKYIVYNPNHFKNQELTSILLHEKIHAKHCHSIDVLFVKLISIFFWFNPMVWVYKKLLHQNLEFIADDITASQIENTSSYQNLLLKTFLSNPQLTVVNTFYNSSIKKRIIMLQKSKSNPVSAFKFAIVLPFLALFLMSFNTEDVYVLSKTDQTTKLLSDQKEFLVTPNTSDDELSIIEDYFKPTERILKFKTVKRNTNNEITHLILASRSPSNKTLIDHLNMSDDASKEPIKSFKLALSDDGKGIKFASLLPGGIEELIITEKVTVTKFSPNNEKQETSSTEKKEKKEIITYYLENKGDDLKLDSKKEENTNYTFKINTAKHLSKKSKVKITETGETPLYIIDDKEETKEKADHLNAELIDSINILKGKQALTKYGDKGINGVVIITTKTYANKKNASVFITSSKTEITPKDIKAPLLIFINDKESTQEQLDAINPNSIESVNVLKKEKALSLYGKKGKNGAIIVKTK</sequence>
<accession>A0A8H2QKM5</accession>
<dbReference type="InterPro" id="IPR037066">
    <property type="entry name" value="Plug_dom_sf"/>
</dbReference>
<dbReference type="SUPFAM" id="SSF56935">
    <property type="entry name" value="Porins"/>
    <property type="match status" value="1"/>
</dbReference>
<dbReference type="InterPro" id="IPR039426">
    <property type="entry name" value="TonB-dep_rcpt-like"/>
</dbReference>
<dbReference type="PANTHER" id="PTHR34978:SF3">
    <property type="entry name" value="SLR0241 PROTEIN"/>
    <property type="match status" value="1"/>
</dbReference>
<name>A0A8H2QKM5_9FLAO</name>
<feature type="transmembrane region" description="Helical" evidence="2">
    <location>
        <begin position="90"/>
        <end position="111"/>
    </location>
</feature>
<evidence type="ECO:0000259" key="3">
    <source>
        <dbReference type="Pfam" id="PF05569"/>
    </source>
</evidence>
<organism evidence="4 5">
    <name type="scientific">Bizionia saleffrena</name>
    <dbReference type="NCBI Taxonomy" id="291189"/>
    <lineage>
        <taxon>Bacteria</taxon>
        <taxon>Pseudomonadati</taxon>
        <taxon>Bacteroidota</taxon>
        <taxon>Flavobacteriia</taxon>
        <taxon>Flavobacteriales</taxon>
        <taxon>Flavobacteriaceae</taxon>
        <taxon>Bizionia</taxon>
    </lineage>
</organism>
<dbReference type="PANTHER" id="PTHR34978">
    <property type="entry name" value="POSSIBLE SENSOR-TRANSDUCER PROTEIN BLAR"/>
    <property type="match status" value="1"/>
</dbReference>
<dbReference type="RefSeq" id="WP_148368219.1">
    <property type="nucleotide sequence ID" value="NZ_VSKM01000001.1"/>
</dbReference>
<evidence type="ECO:0000256" key="1">
    <source>
        <dbReference type="PROSITE-ProRule" id="PRU01360"/>
    </source>
</evidence>
<keyword evidence="1 2" id="KW-0472">Membrane</keyword>
<reference evidence="4 5" key="1">
    <citation type="submission" date="2019-08" db="EMBL/GenBank/DDBJ databases">
        <title>Genomes of Antarctic Bizionia species.</title>
        <authorList>
            <person name="Bowman J.P."/>
        </authorList>
    </citation>
    <scope>NUCLEOTIDE SEQUENCE [LARGE SCALE GENOMIC DNA]</scope>
    <source>
        <strain evidence="4 5">HFD</strain>
    </source>
</reference>
<dbReference type="Proteomes" id="UP000323324">
    <property type="component" value="Unassembled WGS sequence"/>
</dbReference>
<feature type="transmembrane region" description="Helical" evidence="2">
    <location>
        <begin position="6"/>
        <end position="22"/>
    </location>
</feature>
<gene>
    <name evidence="4" type="ORF">ES676_01275</name>
</gene>
<evidence type="ECO:0000256" key="2">
    <source>
        <dbReference type="SAM" id="Phobius"/>
    </source>
</evidence>
<dbReference type="InterPro" id="IPR052173">
    <property type="entry name" value="Beta-lactam_resp_regulator"/>
</dbReference>
<dbReference type="Gene3D" id="2.170.130.10">
    <property type="entry name" value="TonB-dependent receptor, plug domain"/>
    <property type="match status" value="2"/>
</dbReference>
<keyword evidence="1 2" id="KW-0812">Transmembrane</keyword>
<dbReference type="InterPro" id="IPR008756">
    <property type="entry name" value="Peptidase_M56"/>
</dbReference>
<dbReference type="GO" id="GO:0009279">
    <property type="term" value="C:cell outer membrane"/>
    <property type="evidence" value="ECO:0007669"/>
    <property type="project" value="UniProtKB-SubCell"/>
</dbReference>
<evidence type="ECO:0000313" key="4">
    <source>
        <dbReference type="EMBL" id="TYB80328.1"/>
    </source>
</evidence>
<comment type="similarity">
    <text evidence="1">Belongs to the TonB-dependent receptor family.</text>
</comment>
<dbReference type="AlphaFoldDB" id="A0A8H2QKM5"/>